<protein>
    <submittedName>
        <fullName evidence="6">Penicillin-binding protein activator</fullName>
    </submittedName>
</protein>
<name>A0A9X2X9C8_9HYPH</name>
<comment type="similarity">
    <text evidence="1">Belongs to the leucine-binding protein family.</text>
</comment>
<dbReference type="GO" id="GO:0006865">
    <property type="term" value="P:amino acid transport"/>
    <property type="evidence" value="ECO:0007669"/>
    <property type="project" value="UniProtKB-KW"/>
</dbReference>
<keyword evidence="3" id="KW-0029">Amino-acid transport</keyword>
<evidence type="ECO:0000256" key="1">
    <source>
        <dbReference type="ARBA" id="ARBA00010062"/>
    </source>
</evidence>
<dbReference type="Proteomes" id="UP001149009">
    <property type="component" value="Unassembled WGS sequence"/>
</dbReference>
<feature type="domain" description="Leucine-binding protein" evidence="5">
    <location>
        <begin position="62"/>
        <end position="384"/>
    </location>
</feature>
<proteinExistence type="inferred from homology"/>
<dbReference type="Pfam" id="PF13458">
    <property type="entry name" value="Peripla_BP_6"/>
    <property type="match status" value="1"/>
</dbReference>
<evidence type="ECO:0000313" key="6">
    <source>
        <dbReference type="EMBL" id="MCT8990090.1"/>
    </source>
</evidence>
<dbReference type="SUPFAM" id="SSF53822">
    <property type="entry name" value="Periplasmic binding protein-like I"/>
    <property type="match status" value="1"/>
</dbReference>
<dbReference type="EMBL" id="JAODNV010000007">
    <property type="protein sequence ID" value="MCT8990090.1"/>
    <property type="molecule type" value="Genomic_DNA"/>
</dbReference>
<dbReference type="RefSeq" id="WP_261514934.1">
    <property type="nucleotide sequence ID" value="NZ_JAODNV010000007.1"/>
</dbReference>
<feature type="signal peptide" evidence="4">
    <location>
        <begin position="1"/>
        <end position="20"/>
    </location>
</feature>
<dbReference type="InterPro" id="IPR051010">
    <property type="entry name" value="BCAA_transport"/>
</dbReference>
<comment type="caution">
    <text evidence="6">The sequence shown here is derived from an EMBL/GenBank/DDBJ whole genome shotgun (WGS) entry which is preliminary data.</text>
</comment>
<dbReference type="InterPro" id="IPR028082">
    <property type="entry name" value="Peripla_BP_I"/>
</dbReference>
<evidence type="ECO:0000256" key="4">
    <source>
        <dbReference type="SAM" id="SignalP"/>
    </source>
</evidence>
<dbReference type="PANTHER" id="PTHR30483:SF6">
    <property type="entry name" value="PERIPLASMIC BINDING PROTEIN OF ABC TRANSPORTER FOR NATURAL AMINO ACIDS"/>
    <property type="match status" value="1"/>
</dbReference>
<dbReference type="InterPro" id="IPR028081">
    <property type="entry name" value="Leu-bd"/>
</dbReference>
<dbReference type="CDD" id="cd06339">
    <property type="entry name" value="PBP1_YraM_LppC_lipoprotein-like"/>
    <property type="match status" value="1"/>
</dbReference>
<reference evidence="6" key="1">
    <citation type="submission" date="2022-08" db="EMBL/GenBank/DDBJ databases">
        <title>Chelativorans sichuanense sp. nov., a paraffin oil-degrading bacterium isolated from a mixture of oil-based drill cuttings and paddy soil.</title>
        <authorList>
            <person name="Yu J."/>
            <person name="Liu H."/>
            <person name="Chen Q."/>
        </authorList>
    </citation>
    <scope>NUCLEOTIDE SEQUENCE</scope>
    <source>
        <strain evidence="6">SCAU 2101</strain>
    </source>
</reference>
<evidence type="ECO:0000256" key="3">
    <source>
        <dbReference type="ARBA" id="ARBA00022970"/>
    </source>
</evidence>
<evidence type="ECO:0000313" key="7">
    <source>
        <dbReference type="Proteomes" id="UP001149009"/>
    </source>
</evidence>
<dbReference type="AlphaFoldDB" id="A0A9X2X9C8"/>
<dbReference type="Gene3D" id="3.40.50.2300">
    <property type="match status" value="2"/>
</dbReference>
<keyword evidence="2 4" id="KW-0732">Signal</keyword>
<evidence type="ECO:0000256" key="2">
    <source>
        <dbReference type="ARBA" id="ARBA00022729"/>
    </source>
</evidence>
<sequence>MIQAFAARCGMMSLALTAFATLLLSACAPSVPYGLPSGRSLPPPATGTQIPAEGEVIGTGDIRVALLLPLSAEGNGAQVAAEMKNAAQLALEHSGLDALELVIKDTGGTEAGAAAAAQSAARERAALVLGPLFAANVRAAGSVLAPQGITTIAFSSDRSVAAPGIYLNSYLPEGLVRRIISHAASRGLKKVVAIVPNGPAGDIDENVARATLESAGGSLLAVTRYDYDNASMQRAVQEAALAAHEADAIFLPDGGNSPSAIVAALRTLGIDLSGKRLLGTGQWASVNLSDPALQGAWFSDTDHARMNRYWMFYRQRFGREPSVTSALAYDSVILAATLARRGEAALTQASLQAPTGFAGATGAFRFLPDGTTERGYAVYEVIDGAARLISPAPTSFTGT</sequence>
<keyword evidence="3" id="KW-0813">Transport</keyword>
<feature type="chain" id="PRO_5040724787" evidence="4">
    <location>
        <begin position="21"/>
        <end position="399"/>
    </location>
</feature>
<evidence type="ECO:0000259" key="5">
    <source>
        <dbReference type="Pfam" id="PF13458"/>
    </source>
</evidence>
<dbReference type="PANTHER" id="PTHR30483">
    <property type="entry name" value="LEUCINE-SPECIFIC-BINDING PROTEIN"/>
    <property type="match status" value="1"/>
</dbReference>
<gene>
    <name evidence="6" type="ORF">NYR54_07250</name>
</gene>
<keyword evidence="7" id="KW-1185">Reference proteome</keyword>
<organism evidence="6 7">
    <name type="scientific">Chelativorans petroleitrophicus</name>
    <dbReference type="NCBI Taxonomy" id="2975484"/>
    <lineage>
        <taxon>Bacteria</taxon>
        <taxon>Pseudomonadati</taxon>
        <taxon>Pseudomonadota</taxon>
        <taxon>Alphaproteobacteria</taxon>
        <taxon>Hyphomicrobiales</taxon>
        <taxon>Phyllobacteriaceae</taxon>
        <taxon>Chelativorans</taxon>
    </lineage>
</organism>
<accession>A0A9X2X9C8</accession>